<feature type="domain" description="HTH marR-type" evidence="6">
    <location>
        <begin position="1"/>
        <end position="129"/>
    </location>
</feature>
<evidence type="ECO:0000313" key="8">
    <source>
        <dbReference type="Proteomes" id="UP001138661"/>
    </source>
</evidence>
<dbReference type="GO" id="GO:0006950">
    <property type="term" value="P:response to stress"/>
    <property type="evidence" value="ECO:0007669"/>
    <property type="project" value="TreeGrafter"/>
</dbReference>
<reference evidence="7" key="1">
    <citation type="submission" date="2021-07" db="EMBL/GenBank/DDBJ databases">
        <title>Roseobacter insulae sp. nov., isolated from a tidal flat.</title>
        <authorList>
            <person name="Park S."/>
            <person name="Yoon J.-H."/>
        </authorList>
    </citation>
    <scope>NUCLEOTIDE SEQUENCE</scope>
    <source>
        <strain evidence="7">YSTF-M11</strain>
    </source>
</reference>
<evidence type="ECO:0000256" key="5">
    <source>
        <dbReference type="ARBA" id="ARBA00023163"/>
    </source>
</evidence>
<dbReference type="InterPro" id="IPR011991">
    <property type="entry name" value="ArsR-like_HTH"/>
</dbReference>
<dbReference type="PANTHER" id="PTHR33164:SF5">
    <property type="entry name" value="ORGANIC HYDROPEROXIDE RESISTANCE TRANSCRIPTIONAL REGULATOR"/>
    <property type="match status" value="1"/>
</dbReference>
<dbReference type="GO" id="GO:0003677">
    <property type="term" value="F:DNA binding"/>
    <property type="evidence" value="ECO:0007669"/>
    <property type="project" value="UniProtKB-KW"/>
</dbReference>
<comment type="caution">
    <text evidence="7">The sequence shown here is derived from an EMBL/GenBank/DDBJ whole genome shotgun (WGS) entry which is preliminary data.</text>
</comment>
<dbReference type="InterPro" id="IPR000835">
    <property type="entry name" value="HTH_MarR-typ"/>
</dbReference>
<dbReference type="CDD" id="cd00090">
    <property type="entry name" value="HTH_ARSR"/>
    <property type="match status" value="1"/>
</dbReference>
<dbReference type="GO" id="GO:0003700">
    <property type="term" value="F:DNA-binding transcription factor activity"/>
    <property type="evidence" value="ECO:0007669"/>
    <property type="project" value="InterPro"/>
</dbReference>
<evidence type="ECO:0000259" key="6">
    <source>
        <dbReference type="PROSITE" id="PS50995"/>
    </source>
</evidence>
<evidence type="ECO:0000256" key="2">
    <source>
        <dbReference type="ARBA" id="ARBA00022490"/>
    </source>
</evidence>
<keyword evidence="4" id="KW-0238">DNA-binding</keyword>
<accession>A0A9X1FXI7</accession>
<dbReference type="Proteomes" id="UP001138661">
    <property type="component" value="Unassembled WGS sequence"/>
</dbReference>
<evidence type="ECO:0000256" key="3">
    <source>
        <dbReference type="ARBA" id="ARBA00023015"/>
    </source>
</evidence>
<protein>
    <submittedName>
        <fullName evidence="7">MarR family transcriptional regulator</fullName>
    </submittedName>
</protein>
<evidence type="ECO:0000256" key="4">
    <source>
        <dbReference type="ARBA" id="ARBA00023125"/>
    </source>
</evidence>
<keyword evidence="8" id="KW-1185">Reference proteome</keyword>
<evidence type="ECO:0000313" key="7">
    <source>
        <dbReference type="EMBL" id="MBW4709473.1"/>
    </source>
</evidence>
<dbReference type="EMBL" id="JAHXDN010000004">
    <property type="protein sequence ID" value="MBW4709473.1"/>
    <property type="molecule type" value="Genomic_DNA"/>
</dbReference>
<gene>
    <name evidence="7" type="ORF">KX928_16905</name>
</gene>
<sequence>MICFDLYAASQAFTRVYKPLLAPLGLTYPQYLVMLNLWADSPLSVGEIGHRVSLESNTLTPLIKRLQEAGLVTRTRDPKDERRVVVALTETGRTLKARADHVPLCILRATGMSSDDLIALQRNLRDLTAAMLTADG</sequence>
<dbReference type="GO" id="GO:0005737">
    <property type="term" value="C:cytoplasm"/>
    <property type="evidence" value="ECO:0007669"/>
    <property type="project" value="UniProtKB-SubCell"/>
</dbReference>
<dbReference type="FunFam" id="1.10.10.10:FF:000163">
    <property type="entry name" value="MarR family transcriptional regulator"/>
    <property type="match status" value="1"/>
</dbReference>
<keyword evidence="3" id="KW-0805">Transcription regulation</keyword>
<keyword evidence="5" id="KW-0804">Transcription</keyword>
<dbReference type="InterPro" id="IPR039422">
    <property type="entry name" value="MarR/SlyA-like"/>
</dbReference>
<name>A0A9X1FXI7_9RHOB</name>
<dbReference type="PANTHER" id="PTHR33164">
    <property type="entry name" value="TRANSCRIPTIONAL REGULATOR, MARR FAMILY"/>
    <property type="match status" value="1"/>
</dbReference>
<dbReference type="Pfam" id="PF22381">
    <property type="entry name" value="Staph_reg_Sar_Rot"/>
    <property type="match status" value="1"/>
</dbReference>
<dbReference type="SMART" id="SM00347">
    <property type="entry name" value="HTH_MARR"/>
    <property type="match status" value="1"/>
</dbReference>
<dbReference type="InterPro" id="IPR055166">
    <property type="entry name" value="Transc_reg_Sar_Rot_HTH"/>
</dbReference>
<comment type="subcellular location">
    <subcellularLocation>
        <location evidence="1">Cytoplasm</location>
    </subcellularLocation>
</comment>
<dbReference type="PROSITE" id="PS50995">
    <property type="entry name" value="HTH_MARR_2"/>
    <property type="match status" value="1"/>
</dbReference>
<proteinExistence type="predicted"/>
<evidence type="ECO:0000256" key="1">
    <source>
        <dbReference type="ARBA" id="ARBA00004496"/>
    </source>
</evidence>
<keyword evidence="2" id="KW-0963">Cytoplasm</keyword>
<dbReference type="AlphaFoldDB" id="A0A9X1FXI7"/>
<organism evidence="7 8">
    <name type="scientific">Roseobacter insulae</name>
    <dbReference type="NCBI Taxonomy" id="2859783"/>
    <lineage>
        <taxon>Bacteria</taxon>
        <taxon>Pseudomonadati</taxon>
        <taxon>Pseudomonadota</taxon>
        <taxon>Alphaproteobacteria</taxon>
        <taxon>Rhodobacterales</taxon>
        <taxon>Roseobacteraceae</taxon>
        <taxon>Roseobacter</taxon>
    </lineage>
</organism>